<gene>
    <name evidence="13" type="primary">ACKR4</name>
    <name evidence="13" type="synonym">LOC114653493</name>
</gene>
<evidence type="ECO:0000256" key="7">
    <source>
        <dbReference type="ARBA" id="ARBA00023170"/>
    </source>
</evidence>
<dbReference type="GeneTree" id="ENSGT01030000234667"/>
<evidence type="ECO:0000256" key="1">
    <source>
        <dbReference type="ARBA" id="ARBA00004651"/>
    </source>
</evidence>
<dbReference type="InterPro" id="IPR000355">
    <property type="entry name" value="Chemokine_rcpt"/>
</dbReference>
<keyword evidence="8" id="KW-0325">Glycoprotein</keyword>
<protein>
    <submittedName>
        <fullName evidence="13">Atypical chemokine receptor 4a</fullName>
    </submittedName>
</protein>
<dbReference type="InterPro" id="IPR017452">
    <property type="entry name" value="GPCR_Rhodpsn_7TM"/>
</dbReference>
<keyword evidence="5 10" id="KW-0297">G-protein coupled receptor</keyword>
<feature type="transmembrane region" description="Helical" evidence="11">
    <location>
        <begin position="75"/>
        <end position="94"/>
    </location>
</feature>
<keyword evidence="4 11" id="KW-1133">Transmembrane helix</keyword>
<dbReference type="InterPro" id="IPR005383">
    <property type="entry name" value="ACKR4"/>
</dbReference>
<dbReference type="Gene3D" id="1.20.1070.10">
    <property type="entry name" value="Rhodopsin 7-helix transmembrane proteins"/>
    <property type="match status" value="1"/>
</dbReference>
<proteinExistence type="inferred from homology"/>
<keyword evidence="2" id="KW-1003">Cell membrane</keyword>
<evidence type="ECO:0000313" key="13">
    <source>
        <dbReference type="Ensembl" id="ENSECRP00000008037.1"/>
    </source>
</evidence>
<dbReference type="GO" id="GO:0019722">
    <property type="term" value="P:calcium-mediated signaling"/>
    <property type="evidence" value="ECO:0007669"/>
    <property type="project" value="TreeGrafter"/>
</dbReference>
<dbReference type="PRINTS" id="PR00657">
    <property type="entry name" value="CCCHEMOKINER"/>
</dbReference>
<evidence type="ECO:0000256" key="4">
    <source>
        <dbReference type="ARBA" id="ARBA00022989"/>
    </source>
</evidence>
<evidence type="ECO:0000256" key="5">
    <source>
        <dbReference type="ARBA" id="ARBA00023040"/>
    </source>
</evidence>
<reference evidence="13" key="2">
    <citation type="submission" date="2025-08" db="UniProtKB">
        <authorList>
            <consortium name="Ensembl"/>
        </authorList>
    </citation>
    <scope>IDENTIFICATION</scope>
</reference>
<feature type="transmembrane region" description="Helical" evidence="11">
    <location>
        <begin position="150"/>
        <end position="171"/>
    </location>
</feature>
<dbReference type="Pfam" id="PF00001">
    <property type="entry name" value="7tm_1"/>
    <property type="match status" value="1"/>
</dbReference>
<keyword evidence="9 10" id="KW-0807">Transducer</keyword>
<dbReference type="GO" id="GO:0060326">
    <property type="term" value="P:cell chemotaxis"/>
    <property type="evidence" value="ECO:0007669"/>
    <property type="project" value="TreeGrafter"/>
</dbReference>
<keyword evidence="14" id="KW-1185">Reference proteome</keyword>
<dbReference type="PANTHER" id="PTHR10489">
    <property type="entry name" value="CELL ADHESION MOLECULE"/>
    <property type="match status" value="1"/>
</dbReference>
<evidence type="ECO:0000256" key="3">
    <source>
        <dbReference type="ARBA" id="ARBA00022692"/>
    </source>
</evidence>
<reference evidence="13" key="3">
    <citation type="submission" date="2025-09" db="UniProtKB">
        <authorList>
            <consortium name="Ensembl"/>
        </authorList>
    </citation>
    <scope>IDENTIFICATION</scope>
</reference>
<feature type="transmembrane region" description="Helical" evidence="11">
    <location>
        <begin position="197"/>
        <end position="219"/>
    </location>
</feature>
<dbReference type="Proteomes" id="UP000694620">
    <property type="component" value="Chromosome 6"/>
</dbReference>
<dbReference type="PRINTS" id="PR01558">
    <property type="entry name" value="CHEMOKINER11"/>
</dbReference>
<evidence type="ECO:0000256" key="11">
    <source>
        <dbReference type="SAM" id="Phobius"/>
    </source>
</evidence>
<dbReference type="GO" id="GO:0016493">
    <property type="term" value="F:C-C chemokine receptor activity"/>
    <property type="evidence" value="ECO:0007669"/>
    <property type="project" value="TreeGrafter"/>
</dbReference>
<dbReference type="PROSITE" id="PS00237">
    <property type="entry name" value="G_PROTEIN_RECEP_F1_1"/>
    <property type="match status" value="1"/>
</dbReference>
<sequence>MESLDEEDYEYEYNITFNESYEYYHTLCYKDDVRNFGKIFLPIFYSLALIIGISGNSLVLAVYIYYKRLKTKTDIYILNLAIADLLLLFTLPFWAADAVHGWELGETMCKITSALYIMNFSCGMFFLACISLDRYQAMFRNQDRPRKQEYIFVLIVVWMAAIILSLPQLIFSTVKEKETRRVCISVYPATMARNTKAAIQFLEVIFSFVIPFLIMVFCYTRVAKTLMWSPNVKKWRAFRVLLAVVGVFFLTQIPYNIVKFIRAVDVIYSFIIMCEASKNLDIAILITESAALFHSCLNPIVYAFVGASVKNHLLKLLKMISSHKRTHREQTVEISLNSHSNTENTISFTI</sequence>
<evidence type="ECO:0000313" key="14">
    <source>
        <dbReference type="Proteomes" id="UP000694620"/>
    </source>
</evidence>
<dbReference type="SUPFAM" id="SSF81321">
    <property type="entry name" value="Family A G protein-coupled receptor-like"/>
    <property type="match status" value="1"/>
</dbReference>
<comment type="subcellular location">
    <subcellularLocation>
        <location evidence="1">Cell membrane</location>
        <topology evidence="1">Multi-pass membrane protein</topology>
    </subcellularLocation>
</comment>
<keyword evidence="6 11" id="KW-0472">Membrane</keyword>
<dbReference type="GO" id="GO:0019957">
    <property type="term" value="F:C-C chemokine binding"/>
    <property type="evidence" value="ECO:0007669"/>
    <property type="project" value="TreeGrafter"/>
</dbReference>
<feature type="transmembrane region" description="Helical" evidence="11">
    <location>
        <begin position="240"/>
        <end position="258"/>
    </location>
</feature>
<dbReference type="PRINTS" id="PR00237">
    <property type="entry name" value="GPCRRHODOPSN"/>
</dbReference>
<dbReference type="GO" id="GO:0006955">
    <property type="term" value="P:immune response"/>
    <property type="evidence" value="ECO:0007669"/>
    <property type="project" value="TreeGrafter"/>
</dbReference>
<evidence type="ECO:0000259" key="12">
    <source>
        <dbReference type="PROSITE" id="PS50262"/>
    </source>
</evidence>
<dbReference type="InterPro" id="IPR050119">
    <property type="entry name" value="CCR1-9-like"/>
</dbReference>
<evidence type="ECO:0000256" key="8">
    <source>
        <dbReference type="ARBA" id="ARBA00023180"/>
    </source>
</evidence>
<dbReference type="Ensembl" id="ENSECRT00000008165.1">
    <property type="protein sequence ID" value="ENSECRP00000008037.1"/>
    <property type="gene ID" value="ENSECRG00000005358.1"/>
</dbReference>
<comment type="similarity">
    <text evidence="10">Belongs to the G-protein coupled receptor 1 family.</text>
</comment>
<feature type="transmembrane region" description="Helical" evidence="11">
    <location>
        <begin position="114"/>
        <end position="130"/>
    </location>
</feature>
<feature type="domain" description="G-protein coupled receptors family 1 profile" evidence="12">
    <location>
        <begin position="55"/>
        <end position="302"/>
    </location>
</feature>
<accession>A0A8C4S181</accession>
<dbReference type="PROSITE" id="PS50262">
    <property type="entry name" value="G_PROTEIN_RECEP_F1_2"/>
    <property type="match status" value="1"/>
</dbReference>
<dbReference type="FunFam" id="1.20.1070.10:FF:000035">
    <property type="entry name" value="C-C chemokine receptor type 6"/>
    <property type="match status" value="1"/>
</dbReference>
<evidence type="ECO:0000256" key="2">
    <source>
        <dbReference type="ARBA" id="ARBA00022475"/>
    </source>
</evidence>
<feature type="transmembrane region" description="Helical" evidence="11">
    <location>
        <begin position="43"/>
        <end position="66"/>
    </location>
</feature>
<dbReference type="GO" id="GO:0007204">
    <property type="term" value="P:positive regulation of cytosolic calcium ion concentration"/>
    <property type="evidence" value="ECO:0007669"/>
    <property type="project" value="TreeGrafter"/>
</dbReference>
<dbReference type="GO" id="GO:0005044">
    <property type="term" value="F:scavenger receptor activity"/>
    <property type="evidence" value="ECO:0007669"/>
    <property type="project" value="InterPro"/>
</dbReference>
<dbReference type="InterPro" id="IPR000276">
    <property type="entry name" value="GPCR_Rhodpsn"/>
</dbReference>
<dbReference type="OrthoDB" id="9874829at2759"/>
<dbReference type="AlphaFoldDB" id="A0A8C4S181"/>
<keyword evidence="3 10" id="KW-0812">Transmembrane</keyword>
<evidence type="ECO:0000256" key="10">
    <source>
        <dbReference type="RuleBase" id="RU000688"/>
    </source>
</evidence>
<name>A0A8C4S181_ERPCA</name>
<organism evidence="13 14">
    <name type="scientific">Erpetoichthys calabaricus</name>
    <name type="common">Rope fish</name>
    <name type="synonym">Calamoichthys calabaricus</name>
    <dbReference type="NCBI Taxonomy" id="27687"/>
    <lineage>
        <taxon>Eukaryota</taxon>
        <taxon>Metazoa</taxon>
        <taxon>Chordata</taxon>
        <taxon>Craniata</taxon>
        <taxon>Vertebrata</taxon>
        <taxon>Euteleostomi</taxon>
        <taxon>Actinopterygii</taxon>
        <taxon>Polypteriformes</taxon>
        <taxon>Polypteridae</taxon>
        <taxon>Erpetoichthys</taxon>
    </lineage>
</organism>
<dbReference type="GO" id="GO:0009897">
    <property type="term" value="C:external side of plasma membrane"/>
    <property type="evidence" value="ECO:0007669"/>
    <property type="project" value="TreeGrafter"/>
</dbReference>
<dbReference type="PANTHER" id="PTHR10489:SF733">
    <property type="entry name" value="ATYPICAL CHEMOKINE RECEPTOR 4"/>
    <property type="match status" value="1"/>
</dbReference>
<evidence type="ECO:0000256" key="9">
    <source>
        <dbReference type="ARBA" id="ARBA00023224"/>
    </source>
</evidence>
<reference evidence="13" key="1">
    <citation type="submission" date="2021-06" db="EMBL/GenBank/DDBJ databases">
        <authorList>
            <consortium name="Wellcome Sanger Institute Data Sharing"/>
        </authorList>
    </citation>
    <scope>NUCLEOTIDE SEQUENCE [LARGE SCALE GENOMIC DNA]</scope>
</reference>
<evidence type="ECO:0000256" key="6">
    <source>
        <dbReference type="ARBA" id="ARBA00023136"/>
    </source>
</evidence>
<keyword evidence="7 10" id="KW-0675">Receptor</keyword>